<protein>
    <submittedName>
        <fullName evidence="2">NDP-hexose 2,3-dehydratase</fullName>
    </submittedName>
</protein>
<feature type="domain" description="dTDP-4-dehydro-6-deoxy-alpha-D-glucopyranose 2,3-dehydratase" evidence="1">
    <location>
        <begin position="7"/>
        <end position="209"/>
    </location>
</feature>
<dbReference type="Proteomes" id="UP000656881">
    <property type="component" value="Unassembled WGS sequence"/>
</dbReference>
<dbReference type="InterPro" id="IPR005212">
    <property type="entry name" value="EvaA-like"/>
</dbReference>
<evidence type="ECO:0000313" key="3">
    <source>
        <dbReference type="Proteomes" id="UP000656881"/>
    </source>
</evidence>
<organism evidence="2 3">
    <name type="scientific">Streptomyces lasiicapitis</name>
    <dbReference type="NCBI Taxonomy" id="1923961"/>
    <lineage>
        <taxon>Bacteria</taxon>
        <taxon>Bacillati</taxon>
        <taxon>Actinomycetota</taxon>
        <taxon>Actinomycetes</taxon>
        <taxon>Kitasatosporales</taxon>
        <taxon>Streptomycetaceae</taxon>
        <taxon>Streptomyces</taxon>
    </lineage>
</organism>
<feature type="domain" description="dTDP-4-dehydro-6-deoxy-alpha-D-glucopyranose 2,3-dehydratase" evidence="1">
    <location>
        <begin position="243"/>
        <end position="443"/>
    </location>
</feature>
<keyword evidence="3" id="KW-1185">Reference proteome</keyword>
<evidence type="ECO:0000313" key="2">
    <source>
        <dbReference type="EMBL" id="GGO49546.1"/>
    </source>
</evidence>
<dbReference type="Pfam" id="PF03559">
    <property type="entry name" value="Hexose_dehydrat"/>
    <property type="match status" value="2"/>
</dbReference>
<comment type="caution">
    <text evidence="2">The sequence shown here is derived from an EMBL/GenBank/DDBJ whole genome shotgun (WGS) entry which is preliminary data.</text>
</comment>
<dbReference type="RefSeq" id="WP_189175565.1">
    <property type="nucleotide sequence ID" value="NZ_BMNG01000010.1"/>
</dbReference>
<dbReference type="EMBL" id="BMNG01000010">
    <property type="protein sequence ID" value="GGO49546.1"/>
    <property type="molecule type" value="Genomic_DNA"/>
</dbReference>
<dbReference type="InterPro" id="IPR038153">
    <property type="entry name" value="EvaA-like_sf"/>
</dbReference>
<sequence>MAAEPDAAFAAWWAERRSAARLSVTPVPFRELPHWSFTRDGDLVHDSGRFFRVSGMRVQGPWGAGSGHRDQPVIVQPEIGVLGLLLKRIDGEPHVLLQAKAEPGNIDGIQLSPTVQATRSNYTRVHRGGATRHLEHFAGPGRGRVLVDSLQSEQGAWFWRKHNRNMVVEPVGEVAEHPDFRWIALRTVRRLLRVDHLVNMDTRSVLGCLPVELEADAAAGTVPDDGPPTEAARDGSTAHRLRAITSWLIDAKQHCPWQSGLVPLAAVEGWSRTETEIADEAERSFRIIAVQVEAGTREVRQWSQPLLAPRRPGLAVFLCRLTAGAPRVLVRARAEPGLGDLVELGPTVQWSTDDGPASPEEAGPYDGTALTDDAARVRFDAELSEEGGRFHRAATRYRIVEADGAVPDQVPDDHRWLTVHQLQALVARGHHVNVQARSLLACLASLR</sequence>
<evidence type="ECO:0000259" key="1">
    <source>
        <dbReference type="Pfam" id="PF03559"/>
    </source>
</evidence>
<reference evidence="3" key="1">
    <citation type="journal article" date="2019" name="Int. J. Syst. Evol. Microbiol.">
        <title>The Global Catalogue of Microorganisms (GCM) 10K type strain sequencing project: providing services to taxonomists for standard genome sequencing and annotation.</title>
        <authorList>
            <consortium name="The Broad Institute Genomics Platform"/>
            <consortium name="The Broad Institute Genome Sequencing Center for Infectious Disease"/>
            <person name="Wu L."/>
            <person name="Ma J."/>
        </authorList>
    </citation>
    <scope>NUCLEOTIDE SEQUENCE [LARGE SCALE GENOMIC DNA]</scope>
    <source>
        <strain evidence="3">CGMCC 4.7349</strain>
    </source>
</reference>
<proteinExistence type="predicted"/>
<dbReference type="Gene3D" id="3.90.79.40">
    <property type="entry name" value="EvaA sugar 2,3-dehydratase subunit"/>
    <property type="match status" value="2"/>
</dbReference>
<name>A0ABQ2MC47_9ACTN</name>
<gene>
    <name evidence="2" type="ORF">GCM10012286_47800</name>
</gene>
<accession>A0ABQ2MC47</accession>